<dbReference type="Proteomes" id="UP000191931">
    <property type="component" value="Unassembled WGS sequence"/>
</dbReference>
<proteinExistence type="predicted"/>
<organism evidence="1 2">
    <name type="scientific">Desulfamplus magnetovallimortis</name>
    <dbReference type="NCBI Taxonomy" id="1246637"/>
    <lineage>
        <taxon>Bacteria</taxon>
        <taxon>Pseudomonadati</taxon>
        <taxon>Thermodesulfobacteriota</taxon>
        <taxon>Desulfobacteria</taxon>
        <taxon>Desulfobacterales</taxon>
        <taxon>Desulfobacteraceae</taxon>
        <taxon>Desulfamplus</taxon>
    </lineage>
</organism>
<keyword evidence="2" id="KW-1185">Reference proteome</keyword>
<protein>
    <submittedName>
        <fullName evidence="1">Uncharacterized protein</fullName>
    </submittedName>
</protein>
<dbReference type="EMBL" id="FWEV01000010">
    <property type="protein sequence ID" value="SLM27699.1"/>
    <property type="molecule type" value="Genomic_DNA"/>
</dbReference>
<reference evidence="1 2" key="1">
    <citation type="submission" date="2017-03" db="EMBL/GenBank/DDBJ databases">
        <authorList>
            <person name="Afonso C.L."/>
            <person name="Miller P.J."/>
            <person name="Scott M.A."/>
            <person name="Spackman E."/>
            <person name="Goraichik I."/>
            <person name="Dimitrov K.M."/>
            <person name="Suarez D.L."/>
            <person name="Swayne D.E."/>
        </authorList>
    </citation>
    <scope>NUCLEOTIDE SEQUENCE [LARGE SCALE GENOMIC DNA]</scope>
    <source>
        <strain evidence="1">PRJEB14757</strain>
    </source>
</reference>
<gene>
    <name evidence="1" type="ORF">MTBBW1_1070015</name>
</gene>
<sequence length="61" mass="7252">MMQNRDCQGRDGCNIFFFHPAFGMFHFPLYTFVIRIPFFKGFTSEKCKVLLDEIKDALLLR</sequence>
<name>A0A1W1H5E9_9BACT</name>
<dbReference type="AlphaFoldDB" id="A0A1W1H5E9"/>
<dbReference type="STRING" id="1246637.MTBBW1_1070015"/>
<evidence type="ECO:0000313" key="2">
    <source>
        <dbReference type="Proteomes" id="UP000191931"/>
    </source>
</evidence>
<accession>A0A1W1H5E9</accession>
<evidence type="ECO:0000313" key="1">
    <source>
        <dbReference type="EMBL" id="SLM27699.1"/>
    </source>
</evidence>